<reference evidence="1 2" key="1">
    <citation type="journal article" date="2023" name="Hortic Res">
        <title>Pangenome of water caltrop reveals structural variations and asymmetric subgenome divergence after allopolyploidization.</title>
        <authorList>
            <person name="Zhang X."/>
            <person name="Chen Y."/>
            <person name="Wang L."/>
            <person name="Yuan Y."/>
            <person name="Fang M."/>
            <person name="Shi L."/>
            <person name="Lu R."/>
            <person name="Comes H.P."/>
            <person name="Ma Y."/>
            <person name="Chen Y."/>
            <person name="Huang G."/>
            <person name="Zhou Y."/>
            <person name="Zheng Z."/>
            <person name="Qiu Y."/>
        </authorList>
    </citation>
    <scope>NUCLEOTIDE SEQUENCE [LARGE SCALE GENOMIC DNA]</scope>
    <source>
        <tissue evidence="1">Roots</tissue>
    </source>
</reference>
<name>A0AAN7GPS7_9MYRT</name>
<dbReference type="AlphaFoldDB" id="A0AAN7GPS7"/>
<dbReference type="EMBL" id="JAXIOK010000022">
    <property type="protein sequence ID" value="KAK4743612.1"/>
    <property type="molecule type" value="Genomic_DNA"/>
</dbReference>
<evidence type="ECO:0000313" key="2">
    <source>
        <dbReference type="Proteomes" id="UP001345219"/>
    </source>
</evidence>
<sequence length="50" mass="5791">MVELDRVQLNTGLNWGICRLRDVKQKVMVRGICNKYVVLETVRSERKGSV</sequence>
<proteinExistence type="predicted"/>
<comment type="caution">
    <text evidence="1">The sequence shown here is derived from an EMBL/GenBank/DDBJ whole genome shotgun (WGS) entry which is preliminary data.</text>
</comment>
<dbReference type="Proteomes" id="UP001345219">
    <property type="component" value="Chromosome 9"/>
</dbReference>
<evidence type="ECO:0000313" key="1">
    <source>
        <dbReference type="EMBL" id="KAK4743612.1"/>
    </source>
</evidence>
<protein>
    <submittedName>
        <fullName evidence="1">Uncharacterized protein</fullName>
    </submittedName>
</protein>
<gene>
    <name evidence="1" type="ORF">SAY87_009924</name>
</gene>
<accession>A0AAN7GPS7</accession>
<organism evidence="1 2">
    <name type="scientific">Trapa incisa</name>
    <dbReference type="NCBI Taxonomy" id="236973"/>
    <lineage>
        <taxon>Eukaryota</taxon>
        <taxon>Viridiplantae</taxon>
        <taxon>Streptophyta</taxon>
        <taxon>Embryophyta</taxon>
        <taxon>Tracheophyta</taxon>
        <taxon>Spermatophyta</taxon>
        <taxon>Magnoliopsida</taxon>
        <taxon>eudicotyledons</taxon>
        <taxon>Gunneridae</taxon>
        <taxon>Pentapetalae</taxon>
        <taxon>rosids</taxon>
        <taxon>malvids</taxon>
        <taxon>Myrtales</taxon>
        <taxon>Lythraceae</taxon>
        <taxon>Trapa</taxon>
    </lineage>
</organism>
<keyword evidence="2" id="KW-1185">Reference proteome</keyword>